<sequence length="179" mass="20156">MATSDVSNARHQVICFRLPSSPSILYRCTRTFPPPSRRALAALWGRIGDRRASSVLVVDVLAIRPISPSSPYDIEIIRRTASDVAPRDVRTVASSNRIEGEWAEMLSTCLWHRSALVKAMWGQMERGRGMWNLHVVEVIYVEESCTHLAPPFIRHLATTRFHLHVSTAGRVEIRTSKGI</sequence>
<accession>A0A0H2R521</accession>
<organism evidence="1 2">
    <name type="scientific">Schizopora paradoxa</name>
    <dbReference type="NCBI Taxonomy" id="27342"/>
    <lineage>
        <taxon>Eukaryota</taxon>
        <taxon>Fungi</taxon>
        <taxon>Dikarya</taxon>
        <taxon>Basidiomycota</taxon>
        <taxon>Agaricomycotina</taxon>
        <taxon>Agaricomycetes</taxon>
        <taxon>Hymenochaetales</taxon>
        <taxon>Schizoporaceae</taxon>
        <taxon>Schizopora</taxon>
    </lineage>
</organism>
<proteinExistence type="predicted"/>
<protein>
    <submittedName>
        <fullName evidence="1">Uncharacterized protein</fullName>
    </submittedName>
</protein>
<dbReference type="AlphaFoldDB" id="A0A0H2R521"/>
<name>A0A0H2R521_9AGAM</name>
<evidence type="ECO:0000313" key="1">
    <source>
        <dbReference type="EMBL" id="KLO06422.1"/>
    </source>
</evidence>
<evidence type="ECO:0000313" key="2">
    <source>
        <dbReference type="Proteomes" id="UP000053477"/>
    </source>
</evidence>
<dbReference type="InParanoid" id="A0A0H2R521"/>
<reference evidence="1 2" key="1">
    <citation type="submission" date="2015-04" db="EMBL/GenBank/DDBJ databases">
        <title>Complete genome sequence of Schizopora paradoxa KUC8140, a cosmopolitan wood degrader in East Asia.</title>
        <authorList>
            <consortium name="DOE Joint Genome Institute"/>
            <person name="Min B."/>
            <person name="Park H."/>
            <person name="Jang Y."/>
            <person name="Kim J.-J."/>
            <person name="Kim K.H."/>
            <person name="Pangilinan J."/>
            <person name="Lipzen A."/>
            <person name="Riley R."/>
            <person name="Grigoriev I.V."/>
            <person name="Spatafora J.W."/>
            <person name="Choi I.-G."/>
        </authorList>
    </citation>
    <scope>NUCLEOTIDE SEQUENCE [LARGE SCALE GENOMIC DNA]</scope>
    <source>
        <strain evidence="1 2">KUC8140</strain>
    </source>
</reference>
<dbReference type="EMBL" id="KQ086209">
    <property type="protein sequence ID" value="KLO06422.1"/>
    <property type="molecule type" value="Genomic_DNA"/>
</dbReference>
<dbReference type="Proteomes" id="UP000053477">
    <property type="component" value="Unassembled WGS sequence"/>
</dbReference>
<keyword evidence="2" id="KW-1185">Reference proteome</keyword>
<gene>
    <name evidence="1" type="ORF">SCHPADRAFT_690859</name>
</gene>